<feature type="transmembrane region" description="Helical" evidence="1">
    <location>
        <begin position="242"/>
        <end position="261"/>
    </location>
</feature>
<evidence type="ECO:0000313" key="2">
    <source>
        <dbReference type="EMBL" id="SMO59917.1"/>
    </source>
</evidence>
<keyword evidence="1" id="KW-0472">Membrane</keyword>
<feature type="transmembrane region" description="Helical" evidence="1">
    <location>
        <begin position="208"/>
        <end position="236"/>
    </location>
</feature>
<dbReference type="AlphaFoldDB" id="A0A521CKF1"/>
<feature type="transmembrane region" description="Helical" evidence="1">
    <location>
        <begin position="69"/>
        <end position="88"/>
    </location>
</feature>
<dbReference type="RefSeq" id="WP_142717656.1">
    <property type="nucleotide sequence ID" value="NZ_FXTC01000003.1"/>
</dbReference>
<keyword evidence="1" id="KW-0812">Transmembrane</keyword>
<keyword evidence="3" id="KW-1185">Reference proteome</keyword>
<accession>A0A521CKF1</accession>
<dbReference type="Proteomes" id="UP000316916">
    <property type="component" value="Unassembled WGS sequence"/>
</dbReference>
<evidence type="ECO:0000256" key="1">
    <source>
        <dbReference type="SAM" id="Phobius"/>
    </source>
</evidence>
<feature type="transmembrane region" description="Helical" evidence="1">
    <location>
        <begin position="132"/>
        <end position="151"/>
    </location>
</feature>
<organism evidence="2 3">
    <name type="scientific">Chryseobacterium rhizoplanae</name>
    <dbReference type="NCBI Taxonomy" id="1609531"/>
    <lineage>
        <taxon>Bacteria</taxon>
        <taxon>Pseudomonadati</taxon>
        <taxon>Bacteroidota</taxon>
        <taxon>Flavobacteriia</taxon>
        <taxon>Flavobacteriales</taxon>
        <taxon>Weeksellaceae</taxon>
        <taxon>Chryseobacterium group</taxon>
        <taxon>Chryseobacterium</taxon>
    </lineage>
</organism>
<evidence type="ECO:0000313" key="3">
    <source>
        <dbReference type="Proteomes" id="UP000316916"/>
    </source>
</evidence>
<evidence type="ECO:0008006" key="4">
    <source>
        <dbReference type="Google" id="ProtNLM"/>
    </source>
</evidence>
<feature type="transmembrane region" description="Helical" evidence="1">
    <location>
        <begin position="346"/>
        <end position="365"/>
    </location>
</feature>
<dbReference type="EMBL" id="FXTC01000003">
    <property type="protein sequence ID" value="SMO59917.1"/>
    <property type="molecule type" value="Genomic_DNA"/>
</dbReference>
<feature type="transmembrane region" description="Helical" evidence="1">
    <location>
        <begin position="178"/>
        <end position="196"/>
    </location>
</feature>
<sequence length="419" mass="49845">MKYFTLLIFFIIYKLSLDYLYVNSISVHYGYLGYVREFSHTINNLSYVAILFYTYFFKKILEKDTPASLILMVIYLLYFLPNLTFCVYTNNFEFFLYSVIYCAMLFLFYIRYGKVKYYKIFDNSQSMILFKILLYTVVLMMIVFSVIYNGFNIKFDFEEVYEIRAKVSELNMPSFINYLRPIASMFITISFMYYLIQKNVFLSCVFFFFGLMMYSFGAHKTDFVLLILTILIYFFYKKEYNKYLLHAFIGFNLILIFFVEFGSESVQISIAGLYSRTYFTPTLLAYFHYDYFSTHELLYLREHFGHWFETTVNHKNNSPYIIAATYFNDPDMSSNTGLIGSDYAQFGWVSLLVFPLLRAFFFRVFDMSSFKLDARIYLISSFSFGALFINGAFFTALISGGFLAVCFLLYLMPRYKKNE</sequence>
<keyword evidence="1" id="KW-1133">Transmembrane helix</keyword>
<gene>
    <name evidence="2" type="ORF">SAMN06265171_103105</name>
</gene>
<reference evidence="2 3" key="1">
    <citation type="submission" date="2017-05" db="EMBL/GenBank/DDBJ databases">
        <authorList>
            <person name="Varghese N."/>
            <person name="Submissions S."/>
        </authorList>
    </citation>
    <scope>NUCLEOTIDE SEQUENCE [LARGE SCALE GENOMIC DNA]</scope>
    <source>
        <strain evidence="2 3">DSM 29371</strain>
    </source>
</reference>
<feature type="transmembrane region" description="Helical" evidence="1">
    <location>
        <begin position="40"/>
        <end position="57"/>
    </location>
</feature>
<feature type="transmembrane region" description="Helical" evidence="1">
    <location>
        <begin position="94"/>
        <end position="112"/>
    </location>
</feature>
<name>A0A521CKF1_9FLAO</name>
<feature type="transmembrane region" description="Helical" evidence="1">
    <location>
        <begin position="377"/>
        <end position="410"/>
    </location>
</feature>
<protein>
    <recommendedName>
        <fullName evidence="4">Oligosaccharide repeat unit polymerase</fullName>
    </recommendedName>
</protein>
<proteinExistence type="predicted"/>